<feature type="region of interest" description="Disordered" evidence="1">
    <location>
        <begin position="77"/>
        <end position="113"/>
    </location>
</feature>
<name>F4S5L8_MELLP</name>
<dbReference type="InParanoid" id="F4S5L8"/>
<dbReference type="Proteomes" id="UP000001072">
    <property type="component" value="Unassembled WGS sequence"/>
</dbReference>
<protein>
    <submittedName>
        <fullName evidence="2">Uncharacterized protein</fullName>
    </submittedName>
</protein>
<dbReference type="KEGG" id="mlr:MELLADRAFT_68107"/>
<gene>
    <name evidence="2" type="ORF">MELLADRAFT_68107</name>
</gene>
<sequence length="254" mass="28310">MPSPLHMSLFVDFKERYDRSNPAVVSNEPEPISYYAEVLLSLSRGVVHPAPNVTRNPLREHIDPTLLSDTSITSYMVPNRLGSKSNQSEAQHQQKPLRRLPSSMVRTSKPKISLNELASKMERSSRAMALHAAVISDALLGTNPNTVHKRQRSAPDTTDHKSPKRQSKGKSTPPTRSRKPKAKSNDKIKKDSSLIPDSPCPPMKQKLRLCLANQIKYCGFIPDHQQDSKENLVYGRSLGASVERQSNPVKKTSS</sequence>
<dbReference type="VEuPathDB" id="FungiDB:MELLADRAFT_68107"/>
<keyword evidence="3" id="KW-1185">Reference proteome</keyword>
<dbReference type="AlphaFoldDB" id="F4S5L8"/>
<dbReference type="EMBL" id="GL883151">
    <property type="protein sequence ID" value="EGG00086.1"/>
    <property type="molecule type" value="Genomic_DNA"/>
</dbReference>
<feature type="region of interest" description="Disordered" evidence="1">
    <location>
        <begin position="141"/>
        <end position="202"/>
    </location>
</feature>
<dbReference type="HOGENOM" id="CLU_1090200_0_0_1"/>
<evidence type="ECO:0000256" key="1">
    <source>
        <dbReference type="SAM" id="MobiDB-lite"/>
    </source>
</evidence>
<evidence type="ECO:0000313" key="2">
    <source>
        <dbReference type="EMBL" id="EGG00086.1"/>
    </source>
</evidence>
<proteinExistence type="predicted"/>
<feature type="compositionally biased region" description="Basic and acidic residues" evidence="1">
    <location>
        <begin position="183"/>
        <end position="192"/>
    </location>
</feature>
<accession>F4S5L8</accession>
<dbReference type="GeneID" id="18930968"/>
<feature type="compositionally biased region" description="Polar residues" evidence="1">
    <location>
        <begin position="77"/>
        <end position="94"/>
    </location>
</feature>
<organism evidence="3">
    <name type="scientific">Melampsora larici-populina (strain 98AG31 / pathotype 3-4-7)</name>
    <name type="common">Poplar leaf rust fungus</name>
    <dbReference type="NCBI Taxonomy" id="747676"/>
    <lineage>
        <taxon>Eukaryota</taxon>
        <taxon>Fungi</taxon>
        <taxon>Dikarya</taxon>
        <taxon>Basidiomycota</taxon>
        <taxon>Pucciniomycotina</taxon>
        <taxon>Pucciniomycetes</taxon>
        <taxon>Pucciniales</taxon>
        <taxon>Melampsoraceae</taxon>
        <taxon>Melampsora</taxon>
    </lineage>
</organism>
<dbReference type="RefSeq" id="XP_007416684.1">
    <property type="nucleotide sequence ID" value="XM_007416622.1"/>
</dbReference>
<reference evidence="3" key="1">
    <citation type="journal article" date="2011" name="Proc. Natl. Acad. Sci. U.S.A.">
        <title>Obligate biotrophy features unraveled by the genomic analysis of rust fungi.</title>
        <authorList>
            <person name="Duplessis S."/>
            <person name="Cuomo C.A."/>
            <person name="Lin Y.-C."/>
            <person name="Aerts A."/>
            <person name="Tisserant E."/>
            <person name="Veneault-Fourrey C."/>
            <person name="Joly D.L."/>
            <person name="Hacquard S."/>
            <person name="Amselem J."/>
            <person name="Cantarel B.L."/>
            <person name="Chiu R."/>
            <person name="Coutinho P.M."/>
            <person name="Feau N."/>
            <person name="Field M."/>
            <person name="Frey P."/>
            <person name="Gelhaye E."/>
            <person name="Goldberg J."/>
            <person name="Grabherr M.G."/>
            <person name="Kodira C.D."/>
            <person name="Kohler A."/>
            <person name="Kuees U."/>
            <person name="Lindquist E.A."/>
            <person name="Lucas S.M."/>
            <person name="Mago R."/>
            <person name="Mauceli E."/>
            <person name="Morin E."/>
            <person name="Murat C."/>
            <person name="Pangilinan J.L."/>
            <person name="Park R."/>
            <person name="Pearson M."/>
            <person name="Quesneville H."/>
            <person name="Rouhier N."/>
            <person name="Sakthikumar S."/>
            <person name="Salamov A.A."/>
            <person name="Schmutz J."/>
            <person name="Selles B."/>
            <person name="Shapiro H."/>
            <person name="Tanguay P."/>
            <person name="Tuskan G.A."/>
            <person name="Henrissat B."/>
            <person name="Van de Peer Y."/>
            <person name="Rouze P."/>
            <person name="Ellis J.G."/>
            <person name="Dodds P.N."/>
            <person name="Schein J.E."/>
            <person name="Zhong S."/>
            <person name="Hamelin R.C."/>
            <person name="Grigoriev I.V."/>
            <person name="Szabo L.J."/>
            <person name="Martin F."/>
        </authorList>
    </citation>
    <scope>NUCLEOTIDE SEQUENCE [LARGE SCALE GENOMIC DNA]</scope>
    <source>
        <strain evidence="3">98AG31 / pathotype 3-4-7</strain>
    </source>
</reference>
<evidence type="ECO:0000313" key="3">
    <source>
        <dbReference type="Proteomes" id="UP000001072"/>
    </source>
</evidence>